<dbReference type="InterPro" id="IPR036388">
    <property type="entry name" value="WH-like_DNA-bd_sf"/>
</dbReference>
<sequence length="308" mass="33869">MKDDNPVTTGSLPSEGTTISHAASVLANVLAEQPSMIDTLFDQSDELNVPMLMTGMRQNGGSFDILHCNAAFCEMCGYTRDDLIGRSPDMLQGPETDQRMARSFIERLQGDGHAGTILLNYRGDGTPYFVEIMAVRSPRPSGLEGGDPNVFVAFERSLGDLERGDGVAVSRPYRLALLLESVMRRYLQRNYHRGMHPAQWSALRYFKLADADKRSLSDFAKAHRTTMGTASTTVSTLVGKGYLVKRGFRGPIELTESGEQVLLDDPLDEVVGSFARLDAEGSAWAERVLLDLAERLADEDAPEPAIRH</sequence>
<dbReference type="InterPro" id="IPR000014">
    <property type="entry name" value="PAS"/>
</dbReference>
<dbReference type="InterPro" id="IPR036390">
    <property type="entry name" value="WH_DNA-bd_sf"/>
</dbReference>
<comment type="caution">
    <text evidence="2">The sequence shown here is derived from an EMBL/GenBank/DDBJ whole genome shotgun (WGS) entry which is preliminary data.</text>
</comment>
<dbReference type="NCBIfam" id="TIGR00229">
    <property type="entry name" value="sensory_box"/>
    <property type="match status" value="1"/>
</dbReference>
<accession>A0A934QMJ3</accession>
<protein>
    <recommendedName>
        <fullName evidence="1">PAS domain-containing protein</fullName>
    </recommendedName>
</protein>
<dbReference type="Proteomes" id="UP000778970">
    <property type="component" value="Unassembled WGS sequence"/>
</dbReference>
<dbReference type="SUPFAM" id="SSF55785">
    <property type="entry name" value="PYP-like sensor domain (PAS domain)"/>
    <property type="match status" value="1"/>
</dbReference>
<organism evidence="2 3">
    <name type="scientific">Rhodovibrio salinarum</name>
    <dbReference type="NCBI Taxonomy" id="1087"/>
    <lineage>
        <taxon>Bacteria</taxon>
        <taxon>Pseudomonadati</taxon>
        <taxon>Pseudomonadota</taxon>
        <taxon>Alphaproteobacteria</taxon>
        <taxon>Rhodospirillales</taxon>
        <taxon>Rhodovibrionaceae</taxon>
        <taxon>Rhodovibrio</taxon>
    </lineage>
</organism>
<keyword evidence="3" id="KW-1185">Reference proteome</keyword>
<feature type="domain" description="PAS" evidence="1">
    <location>
        <begin position="59"/>
        <end position="111"/>
    </location>
</feature>
<reference evidence="2" key="2">
    <citation type="journal article" date="2020" name="Microorganisms">
        <title>Osmotic Adaptation and Compatible Solute Biosynthesis of Phototrophic Bacteria as Revealed from Genome Analyses.</title>
        <authorList>
            <person name="Imhoff J.F."/>
            <person name="Rahn T."/>
            <person name="Kunzel S."/>
            <person name="Keller A."/>
            <person name="Neulinger S.C."/>
        </authorList>
    </citation>
    <scope>NUCLEOTIDE SEQUENCE</scope>
    <source>
        <strain evidence="2">DSM 9154</strain>
    </source>
</reference>
<dbReference type="PROSITE" id="PS50112">
    <property type="entry name" value="PAS"/>
    <property type="match status" value="1"/>
</dbReference>
<dbReference type="CDD" id="cd00130">
    <property type="entry name" value="PAS"/>
    <property type="match status" value="1"/>
</dbReference>
<dbReference type="Gene3D" id="1.10.10.10">
    <property type="entry name" value="Winged helix-like DNA-binding domain superfamily/Winged helix DNA-binding domain"/>
    <property type="match status" value="1"/>
</dbReference>
<gene>
    <name evidence="2" type="ORF">CKO21_18590</name>
</gene>
<evidence type="ECO:0000259" key="1">
    <source>
        <dbReference type="PROSITE" id="PS50112"/>
    </source>
</evidence>
<dbReference type="RefSeq" id="WP_051432271.1">
    <property type="nucleotide sequence ID" value="NZ_NRRE01000035.1"/>
</dbReference>
<name>A0A934QMJ3_9PROT</name>
<dbReference type="Pfam" id="PF13426">
    <property type="entry name" value="PAS_9"/>
    <property type="match status" value="1"/>
</dbReference>
<dbReference type="InterPro" id="IPR035965">
    <property type="entry name" value="PAS-like_dom_sf"/>
</dbReference>
<evidence type="ECO:0000313" key="2">
    <source>
        <dbReference type="EMBL" id="MBK1699259.1"/>
    </source>
</evidence>
<evidence type="ECO:0000313" key="3">
    <source>
        <dbReference type="Proteomes" id="UP000778970"/>
    </source>
</evidence>
<dbReference type="SMART" id="SM00091">
    <property type="entry name" value="PAS"/>
    <property type="match status" value="1"/>
</dbReference>
<proteinExistence type="predicted"/>
<dbReference type="AlphaFoldDB" id="A0A934QMJ3"/>
<dbReference type="Gene3D" id="3.30.450.20">
    <property type="entry name" value="PAS domain"/>
    <property type="match status" value="1"/>
</dbReference>
<dbReference type="SUPFAM" id="SSF46785">
    <property type="entry name" value="Winged helix' DNA-binding domain"/>
    <property type="match status" value="1"/>
</dbReference>
<reference evidence="2" key="1">
    <citation type="submission" date="2017-08" db="EMBL/GenBank/DDBJ databases">
        <authorList>
            <person name="Imhoff J.F."/>
            <person name="Rahn T."/>
            <person name="Kuenzel S."/>
            <person name="Neulinger S.C."/>
        </authorList>
    </citation>
    <scope>NUCLEOTIDE SEQUENCE</scope>
    <source>
        <strain evidence="2">DSM 9154</strain>
    </source>
</reference>
<dbReference type="EMBL" id="NRRE01000035">
    <property type="protein sequence ID" value="MBK1699259.1"/>
    <property type="molecule type" value="Genomic_DNA"/>
</dbReference>